<keyword evidence="3" id="KW-1185">Reference proteome</keyword>
<proteinExistence type="predicted"/>
<dbReference type="Gene3D" id="2.130.10.10">
    <property type="entry name" value="YVTN repeat-like/Quinoprotein amine dehydrogenase"/>
    <property type="match status" value="1"/>
</dbReference>
<protein>
    <recommendedName>
        <fullName evidence="4">PQQ-binding-like beta-propeller repeat protein</fullName>
    </recommendedName>
</protein>
<comment type="caution">
    <text evidence="2">The sequence shown here is derived from an EMBL/GenBank/DDBJ whole genome shotgun (WGS) entry which is preliminary data.</text>
</comment>
<organism evidence="2 3">
    <name type="scientific">Hoyosella rhizosphaerae</name>
    <dbReference type="NCBI Taxonomy" id="1755582"/>
    <lineage>
        <taxon>Bacteria</taxon>
        <taxon>Bacillati</taxon>
        <taxon>Actinomycetota</taxon>
        <taxon>Actinomycetes</taxon>
        <taxon>Mycobacteriales</taxon>
        <taxon>Hoyosellaceae</taxon>
        <taxon>Hoyosella</taxon>
    </lineage>
</organism>
<feature type="transmembrane region" description="Helical" evidence="1">
    <location>
        <begin position="12"/>
        <end position="31"/>
    </location>
</feature>
<reference evidence="2" key="1">
    <citation type="journal article" date="2014" name="Int. J. Syst. Evol. Microbiol.">
        <title>Complete genome sequence of Corynebacterium casei LMG S-19264T (=DSM 44701T), isolated from a smear-ripened cheese.</title>
        <authorList>
            <consortium name="US DOE Joint Genome Institute (JGI-PGF)"/>
            <person name="Walter F."/>
            <person name="Albersmeier A."/>
            <person name="Kalinowski J."/>
            <person name="Ruckert C."/>
        </authorList>
    </citation>
    <scope>NUCLEOTIDE SEQUENCE</scope>
    <source>
        <strain evidence="2">CGMCC 1.15478</strain>
    </source>
</reference>
<keyword evidence="1" id="KW-0812">Transmembrane</keyword>
<sequence length="437" mass="47013">MVAPERRRRGDLVVVAVLLVTTLVAIAAVWFTSDSRRVTSEVASEPLTETYEETTAKQSLFDSDSLHELWRTEHSASIPPLTAQGAVISVVEGTVRGHDPSDGTAAWAYSRDTPVCGAATVWNRMVAVYAGRRGCDEVTSLDPTTGHRGPQRTSEADNPIQVVADGTNFLAFGTSRLEVWRSDMVRTLEFGRVSAPIGRDHQPRSGCKIRDAKLSRSRLAVIVQCPDDLGERLIMQASQPETFREPEEFGNALLTRFDSVLGEVPGVSGAHIVTATAQSVAIYVPGATPELVVFDADAEQLARRSLAIAPSLDDAAPTELGAIVPDRMDGTTTDPISNVAYWFTGSDIVVLSPRDYQPLWAIPNAVGTPTLVKQSLFVPVEGGIAVVDTTTGLVRNIIDVERDKDVSLIRLATVGGVVIEQRDNMLVALAAETSEAD</sequence>
<evidence type="ECO:0000313" key="2">
    <source>
        <dbReference type="EMBL" id="GGC66530.1"/>
    </source>
</evidence>
<reference evidence="2" key="2">
    <citation type="submission" date="2020-09" db="EMBL/GenBank/DDBJ databases">
        <authorList>
            <person name="Sun Q."/>
            <person name="Zhou Y."/>
        </authorList>
    </citation>
    <scope>NUCLEOTIDE SEQUENCE</scope>
    <source>
        <strain evidence="2">CGMCC 1.15478</strain>
    </source>
</reference>
<dbReference type="EMBL" id="BMJH01000002">
    <property type="protein sequence ID" value="GGC66530.1"/>
    <property type="molecule type" value="Genomic_DNA"/>
</dbReference>
<keyword evidence="1" id="KW-0472">Membrane</keyword>
<dbReference type="SUPFAM" id="SSF50998">
    <property type="entry name" value="Quinoprotein alcohol dehydrogenase-like"/>
    <property type="match status" value="1"/>
</dbReference>
<evidence type="ECO:0000313" key="3">
    <source>
        <dbReference type="Proteomes" id="UP000641514"/>
    </source>
</evidence>
<dbReference type="Proteomes" id="UP000641514">
    <property type="component" value="Unassembled WGS sequence"/>
</dbReference>
<dbReference type="RefSeq" id="WP_188673660.1">
    <property type="nucleotide sequence ID" value="NZ_BMJH01000002.1"/>
</dbReference>
<keyword evidence="1" id="KW-1133">Transmembrane helix</keyword>
<evidence type="ECO:0008006" key="4">
    <source>
        <dbReference type="Google" id="ProtNLM"/>
    </source>
</evidence>
<accession>A0A916UAG7</accession>
<evidence type="ECO:0000256" key="1">
    <source>
        <dbReference type="SAM" id="Phobius"/>
    </source>
</evidence>
<dbReference type="AlphaFoldDB" id="A0A916UAG7"/>
<gene>
    <name evidence="2" type="ORF">GCM10011410_18910</name>
</gene>
<dbReference type="InterPro" id="IPR015943">
    <property type="entry name" value="WD40/YVTN_repeat-like_dom_sf"/>
</dbReference>
<name>A0A916UAG7_9ACTN</name>
<dbReference type="InterPro" id="IPR011047">
    <property type="entry name" value="Quinoprotein_ADH-like_sf"/>
</dbReference>